<protein>
    <submittedName>
        <fullName evidence="3">Pilus assembly protein</fullName>
    </submittedName>
</protein>
<keyword evidence="1" id="KW-1133">Transmembrane helix</keyword>
<dbReference type="EMBL" id="VZZJ01000022">
    <property type="protein sequence ID" value="KAB1070928.1"/>
    <property type="molecule type" value="Genomic_DNA"/>
</dbReference>
<name>A0A6N6MQX7_9HYPH</name>
<reference evidence="3 4" key="1">
    <citation type="submission" date="2019-09" db="EMBL/GenBank/DDBJ databases">
        <title>YIM 132548 draft genome.</title>
        <authorList>
            <person name="Jiang L."/>
        </authorList>
    </citation>
    <scope>NUCLEOTIDE SEQUENCE [LARGE SCALE GENOMIC DNA]</scope>
    <source>
        <strain evidence="3 4">YIM 132548</strain>
    </source>
</reference>
<dbReference type="InterPro" id="IPR012495">
    <property type="entry name" value="TadE-like_dom"/>
</dbReference>
<feature type="domain" description="TadE-like" evidence="2">
    <location>
        <begin position="32"/>
        <end position="74"/>
    </location>
</feature>
<dbReference type="AlphaFoldDB" id="A0A6N6MQX7"/>
<evidence type="ECO:0000313" key="4">
    <source>
        <dbReference type="Proteomes" id="UP000441523"/>
    </source>
</evidence>
<dbReference type="Pfam" id="PF07811">
    <property type="entry name" value="TadE"/>
    <property type="match status" value="1"/>
</dbReference>
<keyword evidence="1" id="KW-0812">Transmembrane</keyword>
<feature type="transmembrane region" description="Helical" evidence="1">
    <location>
        <begin position="38"/>
        <end position="61"/>
    </location>
</feature>
<dbReference type="Proteomes" id="UP000441523">
    <property type="component" value="Unassembled WGS sequence"/>
</dbReference>
<evidence type="ECO:0000256" key="1">
    <source>
        <dbReference type="SAM" id="Phobius"/>
    </source>
</evidence>
<sequence length="210" mass="22033">MVASVPGRRAGVTEAGERPRARRGAFLHDAGGAAAVEFALVCLPFFGLVAAILQICLIMWATQNLEERLQRAVRTIYTGTFQGANANPPDSTTVLNSLRTTMCGATTSRIPTAFDCSAIKLNVVLSNSFAAGTAPTPLDPKTKDWATGFGSTYSCAKPGAIVVVTAAVKYPVAFGFLNFGAPTFTDGARLLQSTAVFRTEPYDTSSGSPC</sequence>
<keyword evidence="1" id="KW-0472">Membrane</keyword>
<organism evidence="3 4">
    <name type="scientific">Methylobacterium planeticum</name>
    <dbReference type="NCBI Taxonomy" id="2615211"/>
    <lineage>
        <taxon>Bacteria</taxon>
        <taxon>Pseudomonadati</taxon>
        <taxon>Pseudomonadota</taxon>
        <taxon>Alphaproteobacteria</taxon>
        <taxon>Hyphomicrobiales</taxon>
        <taxon>Methylobacteriaceae</taxon>
        <taxon>Methylobacterium</taxon>
    </lineage>
</organism>
<keyword evidence="4" id="KW-1185">Reference proteome</keyword>
<dbReference type="RefSeq" id="WP_150965566.1">
    <property type="nucleotide sequence ID" value="NZ_VZZJ01000022.1"/>
</dbReference>
<gene>
    <name evidence="3" type="ORF">F6X51_20650</name>
</gene>
<evidence type="ECO:0000259" key="2">
    <source>
        <dbReference type="Pfam" id="PF07811"/>
    </source>
</evidence>
<accession>A0A6N6MQX7</accession>
<comment type="caution">
    <text evidence="3">The sequence shown here is derived from an EMBL/GenBank/DDBJ whole genome shotgun (WGS) entry which is preliminary data.</text>
</comment>
<proteinExistence type="predicted"/>
<evidence type="ECO:0000313" key="3">
    <source>
        <dbReference type="EMBL" id="KAB1070928.1"/>
    </source>
</evidence>